<dbReference type="Proteomes" id="UP000020595">
    <property type="component" value="Unassembled WGS sequence"/>
</dbReference>
<proteinExistence type="predicted"/>
<dbReference type="EMBL" id="JEWH01000065">
    <property type="protein sequence ID" value="EXB03970.1"/>
    <property type="molecule type" value="Genomic_DNA"/>
</dbReference>
<organism evidence="2 3">
    <name type="scientific">Acinetobacter baumannii (strain 1295743)</name>
    <dbReference type="NCBI Taxonomy" id="1310613"/>
    <lineage>
        <taxon>Bacteria</taxon>
        <taxon>Pseudomonadati</taxon>
        <taxon>Pseudomonadota</taxon>
        <taxon>Gammaproteobacteria</taxon>
        <taxon>Moraxellales</taxon>
        <taxon>Moraxellaceae</taxon>
        <taxon>Acinetobacter</taxon>
        <taxon>Acinetobacter calcoaceticus/baumannii complex</taxon>
    </lineage>
</organism>
<comment type="caution">
    <text evidence="2">The sequence shown here is derived from an EMBL/GenBank/DDBJ whole genome shotgun (WGS) entry which is preliminary data.</text>
</comment>
<accession>A0A009HLT1</accession>
<feature type="chain" id="PRO_5001446237" evidence="1">
    <location>
        <begin position="25"/>
        <end position="119"/>
    </location>
</feature>
<keyword evidence="1" id="KW-0732">Signal</keyword>
<reference evidence="2 3" key="1">
    <citation type="submission" date="2014-02" db="EMBL/GenBank/DDBJ databases">
        <title>Comparative genomics and transcriptomics to identify genetic mechanisms underlying the emergence of carbapenem resistant Acinetobacter baumannii (CRAb).</title>
        <authorList>
            <person name="Harris A.D."/>
            <person name="Johnson K.J."/>
            <person name="George J."/>
            <person name="Shefchek K."/>
            <person name="Daugherty S.C."/>
            <person name="Parankush S."/>
            <person name="Sadzewicz L."/>
            <person name="Tallon L."/>
            <person name="Sengamalay N."/>
            <person name="Hazen T.H."/>
            <person name="Rasko D.A."/>
        </authorList>
    </citation>
    <scope>NUCLEOTIDE SEQUENCE [LARGE SCALE GENOMIC DNA]</scope>
    <source>
        <strain evidence="2 3">1295743</strain>
    </source>
</reference>
<dbReference type="InterPro" id="IPR008617">
    <property type="entry name" value="Uncharacterised_YcgJ"/>
</dbReference>
<dbReference type="AlphaFoldDB" id="A0A009HLT1"/>
<evidence type="ECO:0000256" key="1">
    <source>
        <dbReference type="SAM" id="SignalP"/>
    </source>
</evidence>
<feature type="signal peptide" evidence="1">
    <location>
        <begin position="1"/>
        <end position="24"/>
    </location>
</feature>
<dbReference type="Pfam" id="PF05666">
    <property type="entry name" value="YcgJ"/>
    <property type="match status" value="1"/>
</dbReference>
<evidence type="ECO:0000313" key="2">
    <source>
        <dbReference type="EMBL" id="EXB03970.1"/>
    </source>
</evidence>
<protein>
    <submittedName>
        <fullName evidence="2">Fels-1 Prophage Protein-like family protein</fullName>
    </submittedName>
</protein>
<evidence type="ECO:0000313" key="3">
    <source>
        <dbReference type="Proteomes" id="UP000020595"/>
    </source>
</evidence>
<name>A0A009HLT1_ACIB9</name>
<gene>
    <name evidence="2" type="ORF">J512_3564</name>
</gene>
<dbReference type="RefSeq" id="WP_032051689.1">
    <property type="nucleotide sequence ID" value="NZ_JEWH01000065.1"/>
</dbReference>
<sequence length="119" mass="13278">MKNSNFFVVFIGSICFAFSANTLAQNTAAVFSPKRGVVCDKYICADKKGVSKSLTNQYLGAKKAKQAFSQGDFDTSAFTFSNGLFCDTTTKLCHVNKFFENGHRSRVDKKMTDKIFKNR</sequence>
<dbReference type="PATRIC" id="fig|1310613.3.peg.3418"/>